<dbReference type="GeneID" id="9940719"/>
<dbReference type="OrthoDB" id="5801062at2759"/>
<evidence type="ECO:0000313" key="7">
    <source>
        <dbReference type="Proteomes" id="UP000095285"/>
    </source>
</evidence>
<dbReference type="OMA" id="WEIGMPN"/>
<gene>
    <name evidence="6 8" type="ORF">LOAG_03328</name>
</gene>
<sequence length="484" mass="55154">MNSYLHSSIAETTLSSSVGSVNETENSHSLNSTSFLDTTVSPIRFVEDHEKPQKNFEISLDALVDQENCQSLLEIGLKNNENRCDIFDTIDDVPETPKSVEIIDLTTPKKTSQNRSPLLPTQPPSTTCSALTKRRSRVCCNGTLDSWINWFEPPPKRKPVNGDKYDRWLNITPDVSPEKLDLEIKTNKQYTKNAKIAVNGSCSAHVLSESLTSSTGIRPTFPNRNSGKVRRLTPSNAECPNENIREFQQISPRISSRSITNQKSQGITELQNSSVMLKSTLPIISTSQEEADEDQLDVISSLSDDFTLPLTPSPPNTLQKSETLKQMSLATVLNRSNVAEYYALLESRHTRSLMKAISSPTFSRNDRKYVDNELTSRFDDDGKVRRKKVERRLLHGFDCRCCADYYEALGLNQDERNKRIDQVSKHRNTEREPSTPEYYWEIGMPNIEEQRRRGQIVESNSPIALKTRYPEYKPKRRARRRLFT</sequence>
<evidence type="ECO:0000313" key="6">
    <source>
        <dbReference type="EMBL" id="EFO25155.1"/>
    </source>
</evidence>
<comment type="subcellular location">
    <subcellularLocation>
        <location evidence="1">Nucleus</location>
    </subcellularLocation>
</comment>
<accession>A0A1I7VP22</accession>
<reference evidence="6 7" key="1">
    <citation type="submission" date="2012-04" db="EMBL/GenBank/DDBJ databases">
        <title>The Genome Sequence of Loa loa.</title>
        <authorList>
            <consortium name="The Broad Institute Genome Sequencing Platform"/>
            <consortium name="Broad Institute Genome Sequencing Center for Infectious Disease"/>
            <person name="Nutman T.B."/>
            <person name="Fink D.L."/>
            <person name="Russ C."/>
            <person name="Young S."/>
            <person name="Zeng Q."/>
            <person name="Gargeya S."/>
            <person name="Alvarado L."/>
            <person name="Berlin A."/>
            <person name="Chapman S.B."/>
            <person name="Chen Z."/>
            <person name="Freedman E."/>
            <person name="Gellesch M."/>
            <person name="Goldberg J."/>
            <person name="Griggs A."/>
            <person name="Gujja S."/>
            <person name="Heilman E.R."/>
            <person name="Heiman D."/>
            <person name="Howarth C."/>
            <person name="Mehta T."/>
            <person name="Neiman D."/>
            <person name="Pearson M."/>
            <person name="Roberts A."/>
            <person name="Saif S."/>
            <person name="Shea T."/>
            <person name="Shenoy N."/>
            <person name="Sisk P."/>
            <person name="Stolte C."/>
            <person name="Sykes S."/>
            <person name="White J."/>
            <person name="Yandava C."/>
            <person name="Haas B."/>
            <person name="Henn M.R."/>
            <person name="Nusbaum C."/>
            <person name="Birren B."/>
        </authorList>
    </citation>
    <scope>NUCLEOTIDE SEQUENCE [LARGE SCALE GENOMIC DNA]</scope>
</reference>
<dbReference type="PANTHER" id="PTHR15107:SF0">
    <property type="entry name" value="DNA ENDONUCLEASE ACTIVATOR CTP1 C-TERMINAL DOMAIN-CONTAINING PROTEIN"/>
    <property type="match status" value="1"/>
</dbReference>
<dbReference type="PANTHER" id="PTHR15107">
    <property type="entry name" value="RETINOBLASTOMA BINDING PROTEIN 8"/>
    <property type="match status" value="1"/>
</dbReference>
<keyword evidence="7" id="KW-1185">Reference proteome</keyword>
<dbReference type="AlphaFoldDB" id="A0A1I7VP22"/>
<proteinExistence type="predicted"/>
<accession>A0A1S0U4E3</accession>
<feature type="region of interest" description="Disordered" evidence="4">
    <location>
        <begin position="217"/>
        <end position="237"/>
    </location>
</feature>
<evidence type="ECO:0000256" key="1">
    <source>
        <dbReference type="ARBA" id="ARBA00004123"/>
    </source>
</evidence>
<keyword evidence="2" id="KW-0227">DNA damage</keyword>
<keyword evidence="3" id="KW-0539">Nucleus</keyword>
<dbReference type="GO" id="GO:0005634">
    <property type="term" value="C:nucleus"/>
    <property type="evidence" value="ECO:0007669"/>
    <property type="project" value="UniProtKB-SubCell"/>
</dbReference>
<dbReference type="eggNOG" id="ENOG502TC21">
    <property type="taxonomic scope" value="Eukaryota"/>
</dbReference>
<feature type="compositionally biased region" description="Polar residues" evidence="4">
    <location>
        <begin position="217"/>
        <end position="226"/>
    </location>
</feature>
<name>A0A1I7VP22_LOALO</name>
<evidence type="ECO:0000256" key="2">
    <source>
        <dbReference type="ARBA" id="ARBA00022763"/>
    </source>
</evidence>
<dbReference type="KEGG" id="loa:LOAG_03328"/>
<evidence type="ECO:0000256" key="4">
    <source>
        <dbReference type="SAM" id="MobiDB-lite"/>
    </source>
</evidence>
<dbReference type="Proteomes" id="UP000095285">
    <property type="component" value="Unassembled WGS sequence"/>
</dbReference>
<reference evidence="8" key="2">
    <citation type="submission" date="2016-11" db="UniProtKB">
        <authorList>
            <consortium name="WormBaseParasite"/>
        </authorList>
    </citation>
    <scope>IDENTIFICATION</scope>
</reference>
<dbReference type="GO" id="GO:0003684">
    <property type="term" value="F:damaged DNA binding"/>
    <property type="evidence" value="ECO:0007669"/>
    <property type="project" value="TreeGrafter"/>
</dbReference>
<evidence type="ECO:0000259" key="5">
    <source>
        <dbReference type="Pfam" id="PF08573"/>
    </source>
</evidence>
<dbReference type="InParanoid" id="A0A1I7VP22"/>
<dbReference type="InterPro" id="IPR013882">
    <property type="entry name" value="Ctp1_C"/>
</dbReference>
<dbReference type="RefSeq" id="XP_003138913.1">
    <property type="nucleotide sequence ID" value="XM_003138865.2"/>
</dbReference>
<dbReference type="WBParaSite" id="EN70_4679">
    <property type="protein sequence ID" value="EN70_4679"/>
    <property type="gene ID" value="EN70_4679"/>
</dbReference>
<dbReference type="FunCoup" id="A0A1I7VP22">
    <property type="interactions" value="55"/>
</dbReference>
<dbReference type="InterPro" id="IPR033316">
    <property type="entry name" value="RBBP8-like"/>
</dbReference>
<evidence type="ECO:0000313" key="8">
    <source>
        <dbReference type="WBParaSite" id="EN70_4679"/>
    </source>
</evidence>
<organism evidence="7 8">
    <name type="scientific">Loa loa</name>
    <name type="common">Eye worm</name>
    <name type="synonym">Filaria loa</name>
    <dbReference type="NCBI Taxonomy" id="7209"/>
    <lineage>
        <taxon>Eukaryota</taxon>
        <taxon>Metazoa</taxon>
        <taxon>Ecdysozoa</taxon>
        <taxon>Nematoda</taxon>
        <taxon>Chromadorea</taxon>
        <taxon>Rhabditida</taxon>
        <taxon>Spirurina</taxon>
        <taxon>Spiruromorpha</taxon>
        <taxon>Filarioidea</taxon>
        <taxon>Onchocercidae</taxon>
        <taxon>Loa</taxon>
    </lineage>
</organism>
<protein>
    <submittedName>
        <fullName evidence="8">SAE2 domain-containing protein</fullName>
    </submittedName>
</protein>
<dbReference type="EMBL" id="JH712263">
    <property type="protein sequence ID" value="EFO25155.1"/>
    <property type="molecule type" value="Genomic_DNA"/>
</dbReference>
<dbReference type="CTD" id="9940719"/>
<dbReference type="GO" id="GO:0010792">
    <property type="term" value="P:DNA double-strand break processing involved in repair via single-strand annealing"/>
    <property type="evidence" value="ECO:0007669"/>
    <property type="project" value="TreeGrafter"/>
</dbReference>
<evidence type="ECO:0000256" key="3">
    <source>
        <dbReference type="ARBA" id="ARBA00023242"/>
    </source>
</evidence>
<feature type="domain" description="DNA endonuclease activator Ctp1 C-terminal" evidence="5">
    <location>
        <begin position="412"/>
        <end position="446"/>
    </location>
</feature>
<dbReference type="STRING" id="7209.A0A1I7VP22"/>
<dbReference type="Pfam" id="PF08573">
    <property type="entry name" value="SAE2"/>
    <property type="match status" value="1"/>
</dbReference>